<protein>
    <submittedName>
        <fullName evidence="2">NADH dehydrogenase</fullName>
    </submittedName>
</protein>
<organism evidence="2 3">
    <name type="scientific">Operophtera brumata</name>
    <name type="common">Winter moth</name>
    <name type="synonym">Phalaena brumata</name>
    <dbReference type="NCBI Taxonomy" id="104452"/>
    <lineage>
        <taxon>Eukaryota</taxon>
        <taxon>Metazoa</taxon>
        <taxon>Ecdysozoa</taxon>
        <taxon>Arthropoda</taxon>
        <taxon>Hexapoda</taxon>
        <taxon>Insecta</taxon>
        <taxon>Pterygota</taxon>
        <taxon>Neoptera</taxon>
        <taxon>Endopterygota</taxon>
        <taxon>Lepidoptera</taxon>
        <taxon>Glossata</taxon>
        <taxon>Ditrysia</taxon>
        <taxon>Geometroidea</taxon>
        <taxon>Geometridae</taxon>
        <taxon>Larentiinae</taxon>
        <taxon>Operophtera</taxon>
    </lineage>
</organism>
<dbReference type="Pfam" id="PF15880">
    <property type="entry name" value="NDUFV3"/>
    <property type="match status" value="1"/>
</dbReference>
<evidence type="ECO:0000256" key="1">
    <source>
        <dbReference type="SAM" id="MobiDB-lite"/>
    </source>
</evidence>
<dbReference type="GO" id="GO:0005739">
    <property type="term" value="C:mitochondrion"/>
    <property type="evidence" value="ECO:0007669"/>
    <property type="project" value="InterPro"/>
</dbReference>
<dbReference type="InterPro" id="IPR026193">
    <property type="entry name" value="NDUFV3"/>
</dbReference>
<dbReference type="OrthoDB" id="6161911at2759"/>
<comment type="caution">
    <text evidence="2">The sequence shown here is derived from an EMBL/GenBank/DDBJ whole genome shotgun (WGS) entry which is preliminary data.</text>
</comment>
<dbReference type="EMBL" id="JTDY01001108">
    <property type="protein sequence ID" value="KOB74855.1"/>
    <property type="molecule type" value="Genomic_DNA"/>
</dbReference>
<sequence length="101" mass="10978">MISRIALGSRAVRANTRLFNEGAGQTQDSSGPSQAKVNADVPGLSEACVHPAMQPVGPNVEPNKTGAYKVPEYFCYNNTSYFEAEIEMSKYRLPQPSALKK</sequence>
<proteinExistence type="predicted"/>
<accession>A0A0L7LHG9</accession>
<dbReference type="Proteomes" id="UP000037510">
    <property type="component" value="Unassembled WGS sequence"/>
</dbReference>
<feature type="compositionally biased region" description="Polar residues" evidence="1">
    <location>
        <begin position="23"/>
        <end position="36"/>
    </location>
</feature>
<dbReference type="AlphaFoldDB" id="A0A0L7LHG9"/>
<evidence type="ECO:0000313" key="2">
    <source>
        <dbReference type="EMBL" id="KOB74855.1"/>
    </source>
</evidence>
<reference evidence="2 3" key="1">
    <citation type="journal article" date="2015" name="Genome Biol. Evol.">
        <title>The genome of winter moth (Operophtera brumata) provides a genomic perspective on sexual dimorphism and phenology.</title>
        <authorList>
            <person name="Derks M.F."/>
            <person name="Smit S."/>
            <person name="Salis L."/>
            <person name="Schijlen E."/>
            <person name="Bossers A."/>
            <person name="Mateman C."/>
            <person name="Pijl A.S."/>
            <person name="de Ridder D."/>
            <person name="Groenen M.A."/>
            <person name="Visser M.E."/>
            <person name="Megens H.J."/>
        </authorList>
    </citation>
    <scope>NUCLEOTIDE SEQUENCE [LARGE SCALE GENOMIC DNA]</scope>
    <source>
        <strain evidence="2">WM2013NL</strain>
        <tissue evidence="2">Head and thorax</tissue>
    </source>
</reference>
<feature type="region of interest" description="Disordered" evidence="1">
    <location>
        <begin position="20"/>
        <end position="39"/>
    </location>
</feature>
<name>A0A0L7LHG9_OPEBR</name>
<keyword evidence="3" id="KW-1185">Reference proteome</keyword>
<gene>
    <name evidence="2" type="ORF">OBRU01_08479</name>
</gene>
<evidence type="ECO:0000313" key="3">
    <source>
        <dbReference type="Proteomes" id="UP000037510"/>
    </source>
</evidence>
<dbReference type="GO" id="GO:0045271">
    <property type="term" value="C:respiratory chain complex I"/>
    <property type="evidence" value="ECO:0007669"/>
    <property type="project" value="InterPro"/>
</dbReference>
<dbReference type="STRING" id="104452.A0A0L7LHG9"/>